<feature type="non-terminal residue" evidence="2">
    <location>
        <position position="1"/>
    </location>
</feature>
<feature type="compositionally biased region" description="Gly residues" evidence="1">
    <location>
        <begin position="52"/>
        <end position="64"/>
    </location>
</feature>
<gene>
    <name evidence="2" type="ORF">AVDCRST_MAG10-1760</name>
</gene>
<dbReference type="EC" id="2.7.8.7" evidence="2"/>
<feature type="compositionally biased region" description="Basic residues" evidence="1">
    <location>
        <begin position="89"/>
        <end position="121"/>
    </location>
</feature>
<evidence type="ECO:0000313" key="2">
    <source>
        <dbReference type="EMBL" id="CAA9240636.1"/>
    </source>
</evidence>
<feature type="non-terminal residue" evidence="2">
    <location>
        <position position="121"/>
    </location>
</feature>
<dbReference type="EMBL" id="CADCTB010000106">
    <property type="protein sequence ID" value="CAA9240636.1"/>
    <property type="molecule type" value="Genomic_DNA"/>
</dbReference>
<feature type="compositionally biased region" description="Low complexity" evidence="1">
    <location>
        <begin position="78"/>
        <end position="88"/>
    </location>
</feature>
<evidence type="ECO:0000256" key="1">
    <source>
        <dbReference type="SAM" id="MobiDB-lite"/>
    </source>
</evidence>
<sequence>DRDRDRHRGGRAVPEGAAEASRHRRPVVHPRGAGLRPPPARPGRAPGRPLRGQGGGHEGAGGGPRSICLPRRRGGQGPLRRAVTLPHRPGCRPRGPARRHVVARVPHPFRPRGRSRRRRPV</sequence>
<keyword evidence="2" id="KW-0808">Transferase</keyword>
<feature type="region of interest" description="Disordered" evidence="1">
    <location>
        <begin position="1"/>
        <end position="121"/>
    </location>
</feature>
<organism evidence="2">
    <name type="scientific">uncultured Acidimicrobiales bacterium</name>
    <dbReference type="NCBI Taxonomy" id="310071"/>
    <lineage>
        <taxon>Bacteria</taxon>
        <taxon>Bacillati</taxon>
        <taxon>Actinomycetota</taxon>
        <taxon>Acidimicrobiia</taxon>
        <taxon>Acidimicrobiales</taxon>
        <taxon>environmental samples</taxon>
    </lineage>
</organism>
<accession>A0A6J4I572</accession>
<protein>
    <submittedName>
        <fullName evidence="2">Holo-[acyl-carrier-protein] synthase</fullName>
        <ecNumber evidence="2">2.7.8.7</ecNumber>
    </submittedName>
</protein>
<dbReference type="AlphaFoldDB" id="A0A6J4I572"/>
<name>A0A6J4I572_9ACTN</name>
<dbReference type="GO" id="GO:0008897">
    <property type="term" value="F:holo-[acyl-carrier-protein] synthase activity"/>
    <property type="evidence" value="ECO:0007669"/>
    <property type="project" value="UniProtKB-EC"/>
</dbReference>
<feature type="compositionally biased region" description="Low complexity" evidence="1">
    <location>
        <begin position="42"/>
        <end position="51"/>
    </location>
</feature>
<proteinExistence type="predicted"/>
<reference evidence="2" key="1">
    <citation type="submission" date="2020-02" db="EMBL/GenBank/DDBJ databases">
        <authorList>
            <person name="Meier V. D."/>
        </authorList>
    </citation>
    <scope>NUCLEOTIDE SEQUENCE</scope>
    <source>
        <strain evidence="2">AVDCRST_MAG10</strain>
    </source>
</reference>